<comment type="catalytic activity">
    <reaction evidence="1">
        <text>S-ubiquitinyl-[E2 ubiquitin-conjugating enzyme]-L-cysteine + [acceptor protein]-L-lysine = [E2 ubiquitin-conjugating enzyme]-L-cysteine + N(6)-ubiquitinyl-[acceptor protein]-L-lysine.</text>
        <dbReference type="EC" id="2.3.2.26"/>
    </reaction>
</comment>
<feature type="compositionally biased region" description="Basic and acidic residues" evidence="7">
    <location>
        <begin position="260"/>
        <end position="276"/>
    </location>
</feature>
<evidence type="ECO:0000256" key="2">
    <source>
        <dbReference type="ARBA" id="ARBA00004906"/>
    </source>
</evidence>
<feature type="region of interest" description="Disordered" evidence="7">
    <location>
        <begin position="422"/>
        <end position="443"/>
    </location>
</feature>
<feature type="region of interest" description="Disordered" evidence="7">
    <location>
        <begin position="64"/>
        <end position="92"/>
    </location>
</feature>
<name>A0A4V1IPJ9_9FUNG</name>
<dbReference type="Pfam" id="PF00632">
    <property type="entry name" value="HECT"/>
    <property type="match status" value="1"/>
</dbReference>
<evidence type="ECO:0000256" key="1">
    <source>
        <dbReference type="ARBA" id="ARBA00000885"/>
    </source>
</evidence>
<keyword evidence="5 6" id="KW-0833">Ubl conjugation pathway</keyword>
<evidence type="ECO:0000256" key="5">
    <source>
        <dbReference type="ARBA" id="ARBA00022786"/>
    </source>
</evidence>
<dbReference type="PROSITE" id="PS50237">
    <property type="entry name" value="HECT"/>
    <property type="match status" value="1"/>
</dbReference>
<dbReference type="GO" id="GO:0005634">
    <property type="term" value="C:nucleus"/>
    <property type="evidence" value="ECO:0007669"/>
    <property type="project" value="TreeGrafter"/>
</dbReference>
<dbReference type="InterPro" id="IPR035983">
    <property type="entry name" value="Hect_E3_ubiquitin_ligase"/>
</dbReference>
<feature type="compositionally biased region" description="Low complexity" evidence="7">
    <location>
        <begin position="208"/>
        <end position="259"/>
    </location>
</feature>
<reference evidence="10" key="1">
    <citation type="journal article" date="2018" name="Nat. Microbiol.">
        <title>Leveraging single-cell genomics to expand the fungal tree of life.</title>
        <authorList>
            <person name="Ahrendt S.R."/>
            <person name="Quandt C.A."/>
            <person name="Ciobanu D."/>
            <person name="Clum A."/>
            <person name="Salamov A."/>
            <person name="Andreopoulos B."/>
            <person name="Cheng J.F."/>
            <person name="Woyke T."/>
            <person name="Pelin A."/>
            <person name="Henrissat B."/>
            <person name="Reynolds N.K."/>
            <person name="Benny G.L."/>
            <person name="Smith M.E."/>
            <person name="James T.Y."/>
            <person name="Grigoriev I.V."/>
        </authorList>
    </citation>
    <scope>NUCLEOTIDE SEQUENCE [LARGE SCALE GENOMIC DNA]</scope>
</reference>
<feature type="compositionally biased region" description="Basic and acidic residues" evidence="7">
    <location>
        <begin position="433"/>
        <end position="443"/>
    </location>
</feature>
<dbReference type="InterPro" id="IPR050409">
    <property type="entry name" value="E3_ubiq-protein_ligase"/>
</dbReference>
<dbReference type="GO" id="GO:0005737">
    <property type="term" value="C:cytoplasm"/>
    <property type="evidence" value="ECO:0007669"/>
    <property type="project" value="TreeGrafter"/>
</dbReference>
<dbReference type="GO" id="GO:0061630">
    <property type="term" value="F:ubiquitin protein ligase activity"/>
    <property type="evidence" value="ECO:0007669"/>
    <property type="project" value="UniProtKB-EC"/>
</dbReference>
<dbReference type="PANTHER" id="PTHR11254">
    <property type="entry name" value="HECT DOMAIN UBIQUITIN-PROTEIN LIGASE"/>
    <property type="match status" value="1"/>
</dbReference>
<comment type="pathway">
    <text evidence="2">Protein modification; protein ubiquitination.</text>
</comment>
<feature type="compositionally biased region" description="Low complexity" evidence="7">
    <location>
        <begin position="422"/>
        <end position="432"/>
    </location>
</feature>
<feature type="region of interest" description="Disordered" evidence="7">
    <location>
        <begin position="208"/>
        <end position="282"/>
    </location>
</feature>
<gene>
    <name evidence="9" type="ORF">BDK51DRAFT_33574</name>
</gene>
<dbReference type="EMBL" id="ML001387">
    <property type="protein sequence ID" value="RKO83317.1"/>
    <property type="molecule type" value="Genomic_DNA"/>
</dbReference>
<dbReference type="Proteomes" id="UP000269721">
    <property type="component" value="Unassembled WGS sequence"/>
</dbReference>
<evidence type="ECO:0000256" key="7">
    <source>
        <dbReference type="SAM" id="MobiDB-lite"/>
    </source>
</evidence>
<accession>A0A4V1IPJ9</accession>
<dbReference type="AlphaFoldDB" id="A0A4V1IPJ9"/>
<evidence type="ECO:0000313" key="10">
    <source>
        <dbReference type="Proteomes" id="UP000269721"/>
    </source>
</evidence>
<feature type="compositionally biased region" description="Pro residues" evidence="7">
    <location>
        <begin position="72"/>
        <end position="81"/>
    </location>
</feature>
<evidence type="ECO:0000256" key="3">
    <source>
        <dbReference type="ARBA" id="ARBA00012485"/>
    </source>
</evidence>
<dbReference type="SUPFAM" id="SSF56204">
    <property type="entry name" value="Hect, E3 ligase catalytic domain"/>
    <property type="match status" value="1"/>
</dbReference>
<feature type="domain" description="HECT" evidence="8">
    <location>
        <begin position="593"/>
        <end position="641"/>
    </location>
</feature>
<dbReference type="GO" id="GO:0006511">
    <property type="term" value="P:ubiquitin-dependent protein catabolic process"/>
    <property type="evidence" value="ECO:0007669"/>
    <property type="project" value="TreeGrafter"/>
</dbReference>
<sequence length="641" mass="68756">MTLLRFLFLPEAVGKATLHRLLINLSENSKTRTDLVSLLLSILADGSADLAAVDKGFSQLSLKAKGKAPATPRKPGPPGAPSTPGGAIAHPTLPGENVPNLVAGRCLEALAQLVNYNEQIGTFFLTENDTLTITLSKGTTPRNKKGKGKEKIGSTCKYPVVILLSLLERQSFLQNSVLMEQLMHLLSDILRPLTLLGKKPVDVVSPTAAPDAATATPATDTTAPASTEAPVASSSSSSAAGPNEAGPSTSPGSSSTARPAPEKRETPEAAKPEPELKPPTIPEQHIRSVVNVLTAGVCSSKTFQYTLAVIQYLSSLADNRDTIMAELADSAQRLGDLLVPDLDELMSTVTLAKFSPSSAQQAKLLRVLKTIDFMHTRVSNPVAPTVPASTAAVPGGAPIPAAVTAPPEASGSSSDMAVAPAVAAANAPAADPTPKKPDEKAPEESLSAIYDKLQFSKLWNQLGSCLRVIEEKKDLIHVATVLLPLIEAFMVVSKPYVLKKREPAAGPALARTSSKHAEATVRTNEELFVSFTEEHRKILNTMVRNNPSLMSGSFSLLVQNPKVLEFDNKRTYFNQQLRKRTTREHYSSLQINFVGRIIGKAIYDGRLLDCYFTRSFYKAMIESPVDYKDMEAIDPEFHKSL</sequence>
<proteinExistence type="predicted"/>
<dbReference type="GO" id="GO:0000209">
    <property type="term" value="P:protein polyubiquitination"/>
    <property type="evidence" value="ECO:0007669"/>
    <property type="project" value="TreeGrafter"/>
</dbReference>
<comment type="caution">
    <text evidence="6">Lacks conserved residue(s) required for the propagation of feature annotation.</text>
</comment>
<dbReference type="OrthoDB" id="8068875at2759"/>
<dbReference type="Gene3D" id="3.30.2160.10">
    <property type="entry name" value="Hect, E3 ligase catalytic domain"/>
    <property type="match status" value="1"/>
</dbReference>
<keyword evidence="4" id="KW-0808">Transferase</keyword>
<evidence type="ECO:0000256" key="4">
    <source>
        <dbReference type="ARBA" id="ARBA00022679"/>
    </source>
</evidence>
<dbReference type="EC" id="2.3.2.26" evidence="3"/>
<evidence type="ECO:0000313" key="9">
    <source>
        <dbReference type="EMBL" id="RKO83317.1"/>
    </source>
</evidence>
<evidence type="ECO:0000259" key="8">
    <source>
        <dbReference type="PROSITE" id="PS50237"/>
    </source>
</evidence>
<dbReference type="Gene3D" id="3.90.1750.10">
    <property type="entry name" value="Hect, E3 ligase catalytic domains"/>
    <property type="match status" value="1"/>
</dbReference>
<dbReference type="InterPro" id="IPR000569">
    <property type="entry name" value="HECT_dom"/>
</dbReference>
<protein>
    <recommendedName>
        <fullName evidence="3">HECT-type E3 ubiquitin transferase</fullName>
        <ecNumber evidence="3">2.3.2.26</ecNumber>
    </recommendedName>
</protein>
<organism evidence="9 10">
    <name type="scientific">Blyttiomyces helicus</name>
    <dbReference type="NCBI Taxonomy" id="388810"/>
    <lineage>
        <taxon>Eukaryota</taxon>
        <taxon>Fungi</taxon>
        <taxon>Fungi incertae sedis</taxon>
        <taxon>Chytridiomycota</taxon>
        <taxon>Chytridiomycota incertae sedis</taxon>
        <taxon>Chytridiomycetes</taxon>
        <taxon>Chytridiomycetes incertae sedis</taxon>
        <taxon>Blyttiomyces</taxon>
    </lineage>
</organism>
<feature type="non-terminal residue" evidence="9">
    <location>
        <position position="641"/>
    </location>
</feature>
<evidence type="ECO:0000256" key="6">
    <source>
        <dbReference type="PROSITE-ProRule" id="PRU00104"/>
    </source>
</evidence>
<dbReference type="PANTHER" id="PTHR11254:SF67">
    <property type="entry name" value="E3 UBIQUITIN-PROTEIN LIGASE HUWE1"/>
    <property type="match status" value="1"/>
</dbReference>
<keyword evidence="10" id="KW-1185">Reference proteome</keyword>